<feature type="chain" id="PRO_5043509828" evidence="5">
    <location>
        <begin position="21"/>
        <end position="333"/>
    </location>
</feature>
<dbReference type="AlphaFoldDB" id="A0AAW5HU23"/>
<protein>
    <submittedName>
        <fullName evidence="7">Glutamate ABC transporter substrate-binding protein</fullName>
    </submittedName>
</protein>
<evidence type="ECO:0000313" key="7">
    <source>
        <dbReference type="EMBL" id="MCO6394485.1"/>
    </source>
</evidence>
<dbReference type="PANTHER" id="PTHR30085">
    <property type="entry name" value="AMINO ACID ABC TRANSPORTER PERMEASE"/>
    <property type="match status" value="1"/>
</dbReference>
<feature type="domain" description="Solute-binding protein family 3/N-terminal" evidence="6">
    <location>
        <begin position="92"/>
        <end position="314"/>
    </location>
</feature>
<keyword evidence="3 5" id="KW-0732">Signal</keyword>
<comment type="similarity">
    <text evidence="1">Belongs to the bacterial solute-binding protein 3 family.</text>
</comment>
<gene>
    <name evidence="7" type="ORF">JMN37_05775</name>
</gene>
<dbReference type="InterPro" id="IPR001638">
    <property type="entry name" value="Solute-binding_3/MltF_N"/>
</dbReference>
<proteinExistence type="inferred from homology"/>
<evidence type="ECO:0000256" key="2">
    <source>
        <dbReference type="ARBA" id="ARBA00022448"/>
    </source>
</evidence>
<dbReference type="GO" id="GO:0006865">
    <property type="term" value="P:amino acid transport"/>
    <property type="evidence" value="ECO:0007669"/>
    <property type="project" value="TreeGrafter"/>
</dbReference>
<dbReference type="EMBL" id="JAEUWV010000006">
    <property type="protein sequence ID" value="MCO6394485.1"/>
    <property type="molecule type" value="Genomic_DNA"/>
</dbReference>
<accession>A0AAW5HU23</accession>
<keyword evidence="8" id="KW-1185">Reference proteome</keyword>
<feature type="signal peptide" evidence="5">
    <location>
        <begin position="1"/>
        <end position="20"/>
    </location>
</feature>
<dbReference type="SMART" id="SM00062">
    <property type="entry name" value="PBPb"/>
    <property type="match status" value="1"/>
</dbReference>
<organism evidence="7 8">
    <name type="scientific">Corynebacterium lipophilum</name>
    <dbReference type="NCBI Taxonomy" id="2804918"/>
    <lineage>
        <taxon>Bacteria</taxon>
        <taxon>Bacillati</taxon>
        <taxon>Actinomycetota</taxon>
        <taxon>Actinomycetes</taxon>
        <taxon>Mycobacteriales</taxon>
        <taxon>Corynebacteriaceae</taxon>
        <taxon>Corynebacterium</taxon>
    </lineage>
</organism>
<dbReference type="Proteomes" id="UP001205920">
    <property type="component" value="Unassembled WGS sequence"/>
</dbReference>
<dbReference type="Pfam" id="PF00497">
    <property type="entry name" value="SBP_bac_3"/>
    <property type="match status" value="1"/>
</dbReference>
<dbReference type="PROSITE" id="PS51257">
    <property type="entry name" value="PROKAR_LIPOPROTEIN"/>
    <property type="match status" value="1"/>
</dbReference>
<evidence type="ECO:0000259" key="6">
    <source>
        <dbReference type="SMART" id="SM00062"/>
    </source>
</evidence>
<evidence type="ECO:0000256" key="5">
    <source>
        <dbReference type="SAM" id="SignalP"/>
    </source>
</evidence>
<feature type="region of interest" description="Disordered" evidence="4">
    <location>
        <begin position="63"/>
        <end position="82"/>
    </location>
</feature>
<name>A0AAW5HU23_9CORY</name>
<evidence type="ECO:0000256" key="3">
    <source>
        <dbReference type="ARBA" id="ARBA00022729"/>
    </source>
</evidence>
<dbReference type="SUPFAM" id="SSF53850">
    <property type="entry name" value="Periplasmic binding protein-like II"/>
    <property type="match status" value="1"/>
</dbReference>
<dbReference type="CDD" id="cd13690">
    <property type="entry name" value="PBP2_GluB"/>
    <property type="match status" value="1"/>
</dbReference>
<comment type="caution">
    <text evidence="7">The sequence shown here is derived from an EMBL/GenBank/DDBJ whole genome shotgun (WGS) entry which is preliminary data.</text>
</comment>
<evidence type="ECO:0000313" key="8">
    <source>
        <dbReference type="Proteomes" id="UP001205920"/>
    </source>
</evidence>
<evidence type="ECO:0000256" key="1">
    <source>
        <dbReference type="ARBA" id="ARBA00010333"/>
    </source>
</evidence>
<dbReference type="GO" id="GO:0005576">
    <property type="term" value="C:extracellular region"/>
    <property type="evidence" value="ECO:0007669"/>
    <property type="project" value="TreeGrafter"/>
</dbReference>
<sequence length="333" mass="36859">MRRAGSLLVALAVAVGAAGCAPRSSLEELPTGAASTAHEAIPLPPGALLDGAGKQPSMEFVPHGLDWEGSLRPRSSSPDDDPALEQIRERGRLIVGVEQSQYLLSYRDMVRGQLRGFEVELAREIARDLFDDPEAVDFRFVDSASRAELLREGRVDIVIRTMSITPERASKVAFSTPYLKSQVRVLAPIDRGITSLDDLPERTVCVVDRTTLLNIVRTLAPHSPVLRTRSWSDCLMATQQFQADAIIADDAILAGMLAQDPHTDILPDALATQYYAVGIPLEHDSVVRQVNATIERIRTDGTWHRMFQEWLSDSTTDPYPPPLMYREEPNEHE</sequence>
<dbReference type="InterPro" id="IPR051455">
    <property type="entry name" value="Bact_solute-bind_prot3"/>
</dbReference>
<dbReference type="GO" id="GO:0030288">
    <property type="term" value="C:outer membrane-bounded periplasmic space"/>
    <property type="evidence" value="ECO:0007669"/>
    <property type="project" value="TreeGrafter"/>
</dbReference>
<reference evidence="7 8" key="1">
    <citation type="submission" date="2021-01" db="EMBL/GenBank/DDBJ databases">
        <title>Identification and Characterization of Corynebacterium sp.</title>
        <authorList>
            <person name="Luo Q."/>
            <person name="Qu P."/>
            <person name="Chen Q."/>
        </authorList>
    </citation>
    <scope>NUCLEOTIDE SEQUENCE [LARGE SCALE GENOMIC DNA]</scope>
    <source>
        <strain evidence="7 8">MC-18</strain>
    </source>
</reference>
<dbReference type="PANTHER" id="PTHR30085:SF6">
    <property type="entry name" value="ABC TRANSPORTER GLUTAMINE-BINDING PROTEIN GLNH"/>
    <property type="match status" value="1"/>
</dbReference>
<dbReference type="Gene3D" id="3.40.190.10">
    <property type="entry name" value="Periplasmic binding protein-like II"/>
    <property type="match status" value="2"/>
</dbReference>
<keyword evidence="2" id="KW-0813">Transport</keyword>
<evidence type="ECO:0000256" key="4">
    <source>
        <dbReference type="SAM" id="MobiDB-lite"/>
    </source>
</evidence>